<accession>A0A1W1ZR80</accession>
<dbReference type="InterPro" id="IPR021365">
    <property type="entry name" value="DUF2891"/>
</dbReference>
<dbReference type="PROSITE" id="PS51257">
    <property type="entry name" value="PROKAR_LIPOPROTEIN"/>
    <property type="match status" value="1"/>
</dbReference>
<gene>
    <name evidence="1" type="ORF">SAMN05660703_1483</name>
</gene>
<dbReference type="OrthoDB" id="9779797at2"/>
<dbReference type="AlphaFoldDB" id="A0A1W1ZR80"/>
<dbReference type="Pfam" id="PF11199">
    <property type="entry name" value="DUF2891"/>
    <property type="match status" value="1"/>
</dbReference>
<protein>
    <recommendedName>
        <fullName evidence="3">DUF2891 domain-containing protein</fullName>
    </recommendedName>
</protein>
<keyword evidence="2" id="KW-1185">Reference proteome</keyword>
<sequence>MIRKFLTFSICIVLALGCKPELKQNKSEIEISKSPELTFKEANKLVSLPLACLQVEFPNKLNQSLEDSTHIGTPKELHPAFYGCYDWHSSVHGHWSLISLLKQYPSLNEAASIREKLSTTLTAENIKAEVAYFTMKGNSSYERTYGWAWLLKLAEEIHTWNDPLARDLEKNLQPLTDLIVNSYIEFLPKLNYPIRVGEHTNTAFGLSLALDYAQTMKNEALIKGIKDCAIRFYEDDKNCPLDWEPSGFDFLSPCLEEANLMRKIYNPTEFKIWFKAFLPELTNVDFALEPGKVSDRADGKLVHLDGLNFSRAWCLYGIANTLTEYAHLRNIANEHILYSLPNLVDENYSGTHWLGSFALNALNNAK</sequence>
<name>A0A1W1ZR80_9FLAO</name>
<proteinExistence type="predicted"/>
<evidence type="ECO:0000313" key="2">
    <source>
        <dbReference type="Proteomes" id="UP000192360"/>
    </source>
</evidence>
<reference evidence="1 2" key="1">
    <citation type="submission" date="2017-04" db="EMBL/GenBank/DDBJ databases">
        <authorList>
            <person name="Afonso C.L."/>
            <person name="Miller P.J."/>
            <person name="Scott M.A."/>
            <person name="Spackman E."/>
            <person name="Goraichik I."/>
            <person name="Dimitrov K.M."/>
            <person name="Suarez D.L."/>
            <person name="Swayne D.E."/>
        </authorList>
    </citation>
    <scope>NUCLEOTIDE SEQUENCE [LARGE SCALE GENOMIC DNA]</scope>
    <source>
        <strain evidence="1 2">DSM 21164</strain>
    </source>
</reference>
<dbReference type="RefSeq" id="WP_084060798.1">
    <property type="nucleotide sequence ID" value="NZ_FWXO01000002.1"/>
</dbReference>
<evidence type="ECO:0000313" key="1">
    <source>
        <dbReference type="EMBL" id="SMC50939.1"/>
    </source>
</evidence>
<evidence type="ECO:0008006" key="3">
    <source>
        <dbReference type="Google" id="ProtNLM"/>
    </source>
</evidence>
<dbReference type="STRING" id="504486.SAMN05660703_1483"/>
<dbReference type="EMBL" id="FWXO01000002">
    <property type="protein sequence ID" value="SMC50939.1"/>
    <property type="molecule type" value="Genomic_DNA"/>
</dbReference>
<dbReference type="Proteomes" id="UP000192360">
    <property type="component" value="Unassembled WGS sequence"/>
</dbReference>
<organism evidence="1 2">
    <name type="scientific">Cellulophaga tyrosinoxydans</name>
    <dbReference type="NCBI Taxonomy" id="504486"/>
    <lineage>
        <taxon>Bacteria</taxon>
        <taxon>Pseudomonadati</taxon>
        <taxon>Bacteroidota</taxon>
        <taxon>Flavobacteriia</taxon>
        <taxon>Flavobacteriales</taxon>
        <taxon>Flavobacteriaceae</taxon>
        <taxon>Cellulophaga</taxon>
    </lineage>
</organism>